<reference evidence="1 2" key="1">
    <citation type="submission" date="2017-02" db="EMBL/GenBank/DDBJ databases">
        <title>The complete genomic sequence of a novel cold adapted crude oil-degrading bacterium Planococcus qaidamina Y42.</title>
        <authorList>
            <person name="Yang R."/>
        </authorList>
    </citation>
    <scope>NUCLEOTIDE SEQUENCE [LARGE SCALE GENOMIC DNA]</scope>
    <source>
        <strain evidence="1 2">Y42</strain>
    </source>
</reference>
<gene>
    <name evidence="1" type="ORF">B0X71_03435</name>
</gene>
<dbReference type="RefSeq" id="WP_077588132.1">
    <property type="nucleotide sequence ID" value="NZ_CP019640.1"/>
</dbReference>
<keyword evidence="2" id="KW-1185">Reference proteome</keyword>
<accession>A0A1Q2KWS1</accession>
<proteinExistence type="predicted"/>
<protein>
    <recommendedName>
        <fullName evidence="3">Zorya protein ZorC EH domain-containing protein</fullName>
    </recommendedName>
</protein>
<organism evidence="1 2">
    <name type="scientific">Planococcus lenghuensis</name>
    <dbReference type="NCBI Taxonomy" id="2213202"/>
    <lineage>
        <taxon>Bacteria</taxon>
        <taxon>Bacillati</taxon>
        <taxon>Bacillota</taxon>
        <taxon>Bacilli</taxon>
        <taxon>Bacillales</taxon>
        <taxon>Caryophanaceae</taxon>
        <taxon>Planococcus</taxon>
    </lineage>
</organism>
<dbReference type="KEGG" id="pmar:B0X71_03435"/>
<evidence type="ECO:0000313" key="1">
    <source>
        <dbReference type="EMBL" id="AQQ52257.1"/>
    </source>
</evidence>
<dbReference type="AlphaFoldDB" id="A0A1Q2KWS1"/>
<dbReference type="OrthoDB" id="2447593at2"/>
<sequence length="422" mass="50648">MNFVYKPVFITEWVEKEIKHRRLLNLDTAEFRAQLSELKKQLEVVLQKTFKEFCDWLVKLPSKLLKIFPFLLPVIKEEIKAVYAVEHLLERVGRDAALFDYALYACYLDNEFQASWTIVQKSYETNRRTITSGWTNRKIQFWDEFILLKEQHAQFVLQQTKLQLSFGDILDYLMVQENQKFYHSLLIELFSNGQPTLYREQKAKFIELFEGADNFKQQRLAGGFIRSELLYELEEISHTIYRYMGTYRRQEKKWIHIDQSEKIAFHAWYISKELDRFFGNIGDNHERAHYWKKFSSRVKRHVIINHSSEKTILMYFDDVVVMEVFGTGAVYFYDVSVFENYHGEKVKRYEEAKQLISGQVYVRDSARITRRELMDTSLTIAKEKLIHGGGWQYKFDYFLRSRLGWEVNENEIIRNRQSFSSQ</sequence>
<evidence type="ECO:0008006" key="3">
    <source>
        <dbReference type="Google" id="ProtNLM"/>
    </source>
</evidence>
<dbReference type="EMBL" id="CP019640">
    <property type="protein sequence ID" value="AQQ52257.1"/>
    <property type="molecule type" value="Genomic_DNA"/>
</dbReference>
<evidence type="ECO:0000313" key="2">
    <source>
        <dbReference type="Proteomes" id="UP000188184"/>
    </source>
</evidence>
<dbReference type="Proteomes" id="UP000188184">
    <property type="component" value="Chromosome"/>
</dbReference>
<name>A0A1Q2KWS1_9BACL</name>